<dbReference type="SMART" id="SM00331">
    <property type="entry name" value="PP2C_SIG"/>
    <property type="match status" value="1"/>
</dbReference>
<proteinExistence type="predicted"/>
<evidence type="ECO:0000259" key="1">
    <source>
        <dbReference type="PROSITE" id="PS51746"/>
    </source>
</evidence>
<organism evidence="2 3">
    <name type="scientific">Candidatus Caccovicinus merdipullorum</name>
    <dbReference type="NCBI Taxonomy" id="2840724"/>
    <lineage>
        <taxon>Bacteria</taxon>
        <taxon>Bacillati</taxon>
        <taxon>Bacillota</taxon>
        <taxon>Clostridia</taxon>
        <taxon>Eubacteriales</taxon>
        <taxon>Candidatus Caccovicinus</taxon>
    </lineage>
</organism>
<dbReference type="Proteomes" id="UP000886860">
    <property type="component" value="Unassembled WGS sequence"/>
</dbReference>
<dbReference type="InterPro" id="IPR036457">
    <property type="entry name" value="PPM-type-like_dom_sf"/>
</dbReference>
<dbReference type="SUPFAM" id="SSF81606">
    <property type="entry name" value="PP2C-like"/>
    <property type="match status" value="1"/>
</dbReference>
<dbReference type="AlphaFoldDB" id="A0A9D1GI36"/>
<dbReference type="Pfam" id="PF07228">
    <property type="entry name" value="SpoIIE"/>
    <property type="match status" value="1"/>
</dbReference>
<dbReference type="InterPro" id="IPR001932">
    <property type="entry name" value="PPM-type_phosphatase-like_dom"/>
</dbReference>
<dbReference type="PANTHER" id="PTHR35801">
    <property type="entry name" value="PHOSPHOSERINE PHOSPHATASE RSBX"/>
    <property type="match status" value="1"/>
</dbReference>
<feature type="domain" description="PPM-type phosphatase" evidence="1">
    <location>
        <begin position="265"/>
        <end position="472"/>
    </location>
</feature>
<gene>
    <name evidence="2" type="ORF">IAB60_05360</name>
</gene>
<dbReference type="InterPro" id="IPR045768">
    <property type="entry name" value="SpoIIE_N"/>
</dbReference>
<comment type="caution">
    <text evidence="2">The sequence shown here is derived from an EMBL/GenBank/DDBJ whole genome shotgun (WGS) entry which is preliminary data.</text>
</comment>
<accession>A0A9D1GI36</accession>
<dbReference type="PANTHER" id="PTHR35801:SF1">
    <property type="entry name" value="PHOSPHOSERINE PHOSPHATASE RSBX"/>
    <property type="match status" value="1"/>
</dbReference>
<dbReference type="InterPro" id="IPR039248">
    <property type="entry name" value="Ptase_RsbX"/>
</dbReference>
<dbReference type="EMBL" id="DVKS01000088">
    <property type="protein sequence ID" value="HIT41523.1"/>
    <property type="molecule type" value="Genomic_DNA"/>
</dbReference>
<sequence>MGGIFVFFFRKKEKRLDMADVNVYTAARLADLAASLSCLAKSFTEEIDGQHLTREDGAAAMQTAAAMVCGSCSRCNLYQDSAREDSYYLYYLLRAFEVHGAVRMEDMPLLFRQTCFHKEKYLSQLNSSLGRATMNLSWKNRFLESRDAVVVQFRELASIIEEFSRQMERAADVTGEWEQSVRRAFRRHHMLVENMLVLEYENGQREAYLTMHTTHGACLTAREAAAVLGQAMGRRRWYPARDSKAIVTRQTGTLRFVEEGKYQMLWGSARVPKQGQQISGDNYTFFRNIEGQVIMSLADGMGCGRQASRESERVVELTEQLMGAGFTARSSLKLVNTVLLLAGAEQHPAAVDLVCVDLNTGVLEIMKLGAAASFVMGQDRVELLDSGDVPMGILNPVEPALLSKKLWDDDRIVMVSDGVLDALPGEEKERVMQEFLEALPPAGPQEIADQVLAFAQSSGGARDDMTVLAAGIWEKA</sequence>
<reference evidence="2" key="1">
    <citation type="submission" date="2020-10" db="EMBL/GenBank/DDBJ databases">
        <authorList>
            <person name="Gilroy R."/>
        </authorList>
    </citation>
    <scope>NUCLEOTIDE SEQUENCE</scope>
    <source>
        <strain evidence="2">CHK123-3438</strain>
    </source>
</reference>
<dbReference type="Pfam" id="PF19732">
    <property type="entry name" value="SpoIIE_N"/>
    <property type="match status" value="1"/>
</dbReference>
<protein>
    <submittedName>
        <fullName evidence="2">SpoIIE family protein phosphatase</fullName>
    </submittedName>
</protein>
<reference evidence="2" key="2">
    <citation type="journal article" date="2021" name="PeerJ">
        <title>Extensive microbial diversity within the chicken gut microbiome revealed by metagenomics and culture.</title>
        <authorList>
            <person name="Gilroy R."/>
            <person name="Ravi A."/>
            <person name="Getino M."/>
            <person name="Pursley I."/>
            <person name="Horton D.L."/>
            <person name="Alikhan N.F."/>
            <person name="Baker D."/>
            <person name="Gharbi K."/>
            <person name="Hall N."/>
            <person name="Watson M."/>
            <person name="Adriaenssens E.M."/>
            <person name="Foster-Nyarko E."/>
            <person name="Jarju S."/>
            <person name="Secka A."/>
            <person name="Antonio M."/>
            <person name="Oren A."/>
            <person name="Chaudhuri R.R."/>
            <person name="La Ragione R."/>
            <person name="Hildebrand F."/>
            <person name="Pallen M.J."/>
        </authorList>
    </citation>
    <scope>NUCLEOTIDE SEQUENCE</scope>
    <source>
        <strain evidence="2">CHK123-3438</strain>
    </source>
</reference>
<name>A0A9D1GI36_9FIRM</name>
<evidence type="ECO:0000313" key="2">
    <source>
        <dbReference type="EMBL" id="HIT41523.1"/>
    </source>
</evidence>
<dbReference type="Gene3D" id="3.60.40.10">
    <property type="entry name" value="PPM-type phosphatase domain"/>
    <property type="match status" value="1"/>
</dbReference>
<evidence type="ECO:0000313" key="3">
    <source>
        <dbReference type="Proteomes" id="UP000886860"/>
    </source>
</evidence>
<dbReference type="PROSITE" id="PS51746">
    <property type="entry name" value="PPM_2"/>
    <property type="match status" value="1"/>
</dbReference>